<dbReference type="Proteomes" id="UP001293254">
    <property type="component" value="Unassembled WGS sequence"/>
</dbReference>
<comment type="caution">
    <text evidence="2">The sequence shown here is derived from an EMBL/GenBank/DDBJ whole genome shotgun (WGS) entry which is preliminary data.</text>
</comment>
<keyword evidence="3" id="KW-1185">Reference proteome</keyword>
<proteinExistence type="predicted"/>
<evidence type="ECO:0000313" key="3">
    <source>
        <dbReference type="Proteomes" id="UP001293254"/>
    </source>
</evidence>
<reference evidence="2" key="2">
    <citation type="journal article" date="2024" name="Plant">
        <title>Genomic evolution and insights into agronomic trait innovations of Sesamum species.</title>
        <authorList>
            <person name="Miao H."/>
            <person name="Wang L."/>
            <person name="Qu L."/>
            <person name="Liu H."/>
            <person name="Sun Y."/>
            <person name="Le M."/>
            <person name="Wang Q."/>
            <person name="Wei S."/>
            <person name="Zheng Y."/>
            <person name="Lin W."/>
            <person name="Duan Y."/>
            <person name="Cao H."/>
            <person name="Xiong S."/>
            <person name="Wang X."/>
            <person name="Wei L."/>
            <person name="Li C."/>
            <person name="Ma Q."/>
            <person name="Ju M."/>
            <person name="Zhao R."/>
            <person name="Li G."/>
            <person name="Mu C."/>
            <person name="Tian Q."/>
            <person name="Mei H."/>
            <person name="Zhang T."/>
            <person name="Gao T."/>
            <person name="Zhang H."/>
        </authorList>
    </citation>
    <scope>NUCLEOTIDE SEQUENCE</scope>
    <source>
        <strain evidence="2">3651</strain>
    </source>
</reference>
<evidence type="ECO:0000313" key="2">
    <source>
        <dbReference type="EMBL" id="KAK4412495.1"/>
    </source>
</evidence>
<name>A0AAE1XIF1_9LAMI</name>
<reference evidence="2" key="1">
    <citation type="submission" date="2020-06" db="EMBL/GenBank/DDBJ databases">
        <authorList>
            <person name="Li T."/>
            <person name="Hu X."/>
            <person name="Zhang T."/>
            <person name="Song X."/>
            <person name="Zhang H."/>
            <person name="Dai N."/>
            <person name="Sheng W."/>
            <person name="Hou X."/>
            <person name="Wei L."/>
        </authorList>
    </citation>
    <scope>NUCLEOTIDE SEQUENCE</scope>
    <source>
        <strain evidence="2">3651</strain>
        <tissue evidence="2">Leaf</tissue>
    </source>
</reference>
<evidence type="ECO:0000256" key="1">
    <source>
        <dbReference type="SAM" id="MobiDB-lite"/>
    </source>
</evidence>
<feature type="compositionally biased region" description="Basic and acidic residues" evidence="1">
    <location>
        <begin position="104"/>
        <end position="113"/>
    </location>
</feature>
<dbReference type="AlphaFoldDB" id="A0AAE1XIF1"/>
<accession>A0AAE1XIF1</accession>
<organism evidence="2 3">
    <name type="scientific">Sesamum alatum</name>
    <dbReference type="NCBI Taxonomy" id="300844"/>
    <lineage>
        <taxon>Eukaryota</taxon>
        <taxon>Viridiplantae</taxon>
        <taxon>Streptophyta</taxon>
        <taxon>Embryophyta</taxon>
        <taxon>Tracheophyta</taxon>
        <taxon>Spermatophyta</taxon>
        <taxon>Magnoliopsida</taxon>
        <taxon>eudicotyledons</taxon>
        <taxon>Gunneridae</taxon>
        <taxon>Pentapetalae</taxon>
        <taxon>asterids</taxon>
        <taxon>lamiids</taxon>
        <taxon>Lamiales</taxon>
        <taxon>Pedaliaceae</taxon>
        <taxon>Sesamum</taxon>
    </lineage>
</organism>
<protein>
    <submittedName>
        <fullName evidence="2">Uncharacterized protein</fullName>
    </submittedName>
</protein>
<sequence>MENQEKEARELMPMQFCVRVQEIEANGNWNKLKSYDVSDEWWEKKIKENEDYIKFKNKDLSLIWFRYDKLFSKVVEIGKIARAPSQIFENEFGSRDEMLEDNGESNRHKEEQVKIGNSDDIEDGIARSNTNSGKK</sequence>
<feature type="region of interest" description="Disordered" evidence="1">
    <location>
        <begin position="93"/>
        <end position="135"/>
    </location>
</feature>
<gene>
    <name evidence="2" type="ORF">Salat_2896600</name>
</gene>
<dbReference type="EMBL" id="JACGWO010000013">
    <property type="protein sequence ID" value="KAK4412495.1"/>
    <property type="molecule type" value="Genomic_DNA"/>
</dbReference>